<comment type="caution">
    <text evidence="2">The sequence shown here is derived from an EMBL/GenBank/DDBJ whole genome shotgun (WGS) entry which is preliminary data.</text>
</comment>
<accession>A0A0R2U0S8</accession>
<evidence type="ECO:0008006" key="4">
    <source>
        <dbReference type="Google" id="ProtNLM"/>
    </source>
</evidence>
<feature type="region of interest" description="Disordered" evidence="1">
    <location>
        <begin position="48"/>
        <end position="69"/>
    </location>
</feature>
<dbReference type="AlphaFoldDB" id="A0A0R2U0S8"/>
<dbReference type="Proteomes" id="UP000051213">
    <property type="component" value="Unassembled WGS sequence"/>
</dbReference>
<reference evidence="2 3" key="1">
    <citation type="submission" date="2015-10" db="EMBL/GenBank/DDBJ databases">
        <title>Metagenome-Assembled Genomes uncover a global brackish microbiome.</title>
        <authorList>
            <person name="Hugerth L.W."/>
            <person name="Larsson J."/>
            <person name="Alneberg J."/>
            <person name="Lindh M.V."/>
            <person name="Legrand C."/>
            <person name="Pinhassi J."/>
            <person name="Andersson A.F."/>
        </authorList>
    </citation>
    <scope>NUCLEOTIDE SEQUENCE [LARGE SCALE GENOMIC DNA]</scope>
    <source>
        <strain evidence="2">BACL26 MAG-121220-bin70</strain>
    </source>
</reference>
<name>A0A0R2U0S8_9GAMM</name>
<dbReference type="InterPro" id="IPR007236">
    <property type="entry name" value="SlyX"/>
</dbReference>
<organism evidence="2 3">
    <name type="scientific">SAR92 bacterium BACL26 MAG-121220-bin70</name>
    <dbReference type="NCBI Taxonomy" id="1655626"/>
    <lineage>
        <taxon>Bacteria</taxon>
        <taxon>Pseudomonadati</taxon>
        <taxon>Pseudomonadota</taxon>
        <taxon>Gammaproteobacteria</taxon>
        <taxon>Cellvibrionales</taxon>
        <taxon>Porticoccaceae</taxon>
        <taxon>SAR92 clade</taxon>
    </lineage>
</organism>
<gene>
    <name evidence="2" type="ORF">ABS24_01220</name>
</gene>
<evidence type="ECO:0000256" key="1">
    <source>
        <dbReference type="SAM" id="MobiDB-lite"/>
    </source>
</evidence>
<dbReference type="EMBL" id="LICA01000298">
    <property type="protein sequence ID" value="KRO92854.1"/>
    <property type="molecule type" value="Genomic_DNA"/>
</dbReference>
<sequence length="69" mass="8050">MSEERFQELEEKLAFFEMTNAELGDEIFRQKKEIDTLTKAHQKLLQRVESLQDTVDPGGQEEGGRPPHY</sequence>
<evidence type="ECO:0000313" key="3">
    <source>
        <dbReference type="Proteomes" id="UP000051213"/>
    </source>
</evidence>
<proteinExistence type="predicted"/>
<evidence type="ECO:0000313" key="2">
    <source>
        <dbReference type="EMBL" id="KRO92854.1"/>
    </source>
</evidence>
<protein>
    <recommendedName>
        <fullName evidence="4">SlyX protein</fullName>
    </recommendedName>
</protein>
<dbReference type="Pfam" id="PF04102">
    <property type="entry name" value="SlyX"/>
    <property type="match status" value="1"/>
</dbReference>